<feature type="compositionally biased region" description="Polar residues" evidence="6">
    <location>
        <begin position="425"/>
        <end position="436"/>
    </location>
</feature>
<evidence type="ECO:0000313" key="12">
    <source>
        <dbReference type="Proteomes" id="UP000501991"/>
    </source>
</evidence>
<evidence type="ECO:0000256" key="6">
    <source>
        <dbReference type="SAM" id="MobiDB-lite"/>
    </source>
</evidence>
<feature type="coiled-coil region" evidence="5">
    <location>
        <begin position="601"/>
        <end position="639"/>
    </location>
</feature>
<dbReference type="InterPro" id="IPR051310">
    <property type="entry name" value="MCP_chemotaxis"/>
</dbReference>
<comment type="subcellular location">
    <subcellularLocation>
        <location evidence="1">Membrane</location>
    </subcellularLocation>
</comment>
<dbReference type="SMART" id="SM00091">
    <property type="entry name" value="PAS"/>
    <property type="match status" value="2"/>
</dbReference>
<evidence type="ECO:0000259" key="10">
    <source>
        <dbReference type="PROSITE" id="PS50885"/>
    </source>
</evidence>
<dbReference type="InterPro" id="IPR000700">
    <property type="entry name" value="PAS-assoc_C"/>
</dbReference>
<feature type="domain" description="PAC" evidence="9">
    <location>
        <begin position="173"/>
        <end position="225"/>
    </location>
</feature>
<dbReference type="GO" id="GO:0005886">
    <property type="term" value="C:plasma membrane"/>
    <property type="evidence" value="ECO:0007669"/>
    <property type="project" value="TreeGrafter"/>
</dbReference>
<dbReference type="CDD" id="cd00130">
    <property type="entry name" value="PAS"/>
    <property type="match status" value="2"/>
</dbReference>
<dbReference type="KEGG" id="azq:G3580_11895"/>
<dbReference type="InterPro" id="IPR000014">
    <property type="entry name" value="PAS"/>
</dbReference>
<evidence type="ECO:0000256" key="2">
    <source>
        <dbReference type="ARBA" id="ARBA00022481"/>
    </source>
</evidence>
<keyword evidence="4" id="KW-0807">Transducer</keyword>
<dbReference type="PROSITE" id="PS50885">
    <property type="entry name" value="HAMP"/>
    <property type="match status" value="1"/>
</dbReference>
<dbReference type="PROSITE" id="PS50111">
    <property type="entry name" value="CHEMOTAXIS_TRANSDUC_2"/>
    <property type="match status" value="1"/>
</dbReference>
<dbReference type="NCBIfam" id="TIGR00229">
    <property type="entry name" value="sensory_box"/>
    <property type="match status" value="2"/>
</dbReference>
<feature type="domain" description="HAMP" evidence="10">
    <location>
        <begin position="343"/>
        <end position="396"/>
    </location>
</feature>
<dbReference type="InterPro" id="IPR004090">
    <property type="entry name" value="Chemotax_Me-accpt_rcpt"/>
</dbReference>
<keyword evidence="12" id="KW-1185">Reference proteome</keyword>
<dbReference type="Gene3D" id="3.30.450.20">
    <property type="entry name" value="PAS domain"/>
    <property type="match status" value="3"/>
</dbReference>
<evidence type="ECO:0000259" key="9">
    <source>
        <dbReference type="PROSITE" id="PS50113"/>
    </source>
</evidence>
<dbReference type="PROSITE" id="PS50113">
    <property type="entry name" value="PAC"/>
    <property type="match status" value="2"/>
</dbReference>
<evidence type="ECO:0000256" key="1">
    <source>
        <dbReference type="ARBA" id="ARBA00004370"/>
    </source>
</evidence>
<keyword evidence="5" id="KW-0175">Coiled coil</keyword>
<dbReference type="SMART" id="SM00086">
    <property type="entry name" value="PAC"/>
    <property type="match status" value="2"/>
</dbReference>
<dbReference type="SUPFAM" id="SSF55785">
    <property type="entry name" value="PYP-like sensor domain (PAS domain)"/>
    <property type="match status" value="2"/>
</dbReference>
<dbReference type="InterPro" id="IPR013656">
    <property type="entry name" value="PAS_4"/>
</dbReference>
<dbReference type="GO" id="GO:0004888">
    <property type="term" value="F:transmembrane signaling receptor activity"/>
    <property type="evidence" value="ECO:0007669"/>
    <property type="project" value="InterPro"/>
</dbReference>
<dbReference type="GO" id="GO:0007165">
    <property type="term" value="P:signal transduction"/>
    <property type="evidence" value="ECO:0007669"/>
    <property type="project" value="UniProtKB-KW"/>
</dbReference>
<dbReference type="GO" id="GO:0006935">
    <property type="term" value="P:chemotaxis"/>
    <property type="evidence" value="ECO:0007669"/>
    <property type="project" value="InterPro"/>
</dbReference>
<dbReference type="SUPFAM" id="SSF58104">
    <property type="entry name" value="Methyl-accepting chemotaxis protein (MCP) signaling domain"/>
    <property type="match status" value="1"/>
</dbReference>
<reference evidence="11 12" key="1">
    <citation type="submission" date="2020-02" db="EMBL/GenBank/DDBJ databases">
        <title>Nitrogenibacter mangrovi gen. nov., sp. nov. isolated from mangrove sediment, a denitrifying betaproteobacterium.</title>
        <authorList>
            <person name="Liao H."/>
            <person name="Tian Y."/>
        </authorList>
    </citation>
    <scope>NUCLEOTIDE SEQUENCE [LARGE SCALE GENOMIC DNA]</scope>
    <source>
        <strain evidence="11 12">M9-3-2</strain>
    </source>
</reference>
<feature type="domain" description="Methyl-accepting transducer" evidence="7">
    <location>
        <begin position="401"/>
        <end position="630"/>
    </location>
</feature>
<evidence type="ECO:0000256" key="3">
    <source>
        <dbReference type="ARBA" id="ARBA00029447"/>
    </source>
</evidence>
<dbReference type="InterPro" id="IPR004089">
    <property type="entry name" value="MCPsignal_dom"/>
</dbReference>
<dbReference type="Pfam" id="PF08447">
    <property type="entry name" value="PAS_3"/>
    <property type="match status" value="1"/>
</dbReference>
<dbReference type="Proteomes" id="UP000501991">
    <property type="component" value="Chromosome"/>
</dbReference>
<organism evidence="11 12">
    <name type="scientific">Nitrogeniibacter mangrovi</name>
    <dbReference type="NCBI Taxonomy" id="2016596"/>
    <lineage>
        <taxon>Bacteria</taxon>
        <taxon>Pseudomonadati</taxon>
        <taxon>Pseudomonadota</taxon>
        <taxon>Betaproteobacteria</taxon>
        <taxon>Rhodocyclales</taxon>
        <taxon>Zoogloeaceae</taxon>
        <taxon>Nitrogeniibacter</taxon>
    </lineage>
</organism>
<feature type="region of interest" description="Disordered" evidence="6">
    <location>
        <begin position="416"/>
        <end position="436"/>
    </location>
</feature>
<dbReference type="SMART" id="SM00283">
    <property type="entry name" value="MA"/>
    <property type="match status" value="1"/>
</dbReference>
<accession>A0A6C1B7T2</accession>
<feature type="domain" description="PAC" evidence="9">
    <location>
        <begin position="295"/>
        <end position="347"/>
    </location>
</feature>
<evidence type="ECO:0000259" key="7">
    <source>
        <dbReference type="PROSITE" id="PS50111"/>
    </source>
</evidence>
<evidence type="ECO:0000259" key="8">
    <source>
        <dbReference type="PROSITE" id="PS50112"/>
    </source>
</evidence>
<sequence>MVLDRNHGIRYLNPAAVEFFGDNAAAFQTVWAGFDPATAIGERVDLSALNLPDATVQGPVVTDVQLGTKTFSVRRHVRTDAQGGADDIVLQWADVTTARLDQGKFDAIDRARAILEFDPEGKILEANENLLTILGYRRNELIGRHHRVLVDPAYAETAEYAAFWAQLGRGELAVGQYKRIAKNGDEVWFQSNYNPIIDATGRVIRVVTYATDVTRQRLENASNEGQIKAINKAQAVIEFALDGTILSANDNFLDVMGYRRDEVVGKNHRMFVTAEYGQSAEYRQFWDKLARGEYDAGQYMRLSKQGREVWIQASYNPILDMNGTPFKVVKYATDVTAQVRASHAMEEAVAQTQAVVAAAREGDLTQRIALEGKDGNIEALCAGVNSLVDAMADVVARVKEATTAINGASQEIAQGNADLSRRTENQASSLEETASSMEELTSTVRQNSDNATQANHLAVGASDVAGKGGQVVSEVVRTMAEISTASRKIADIIGVIDGIAFQTNILALNAAVEAARAGEQGRGFAVVAAEVRNLAQRSAGAAKEIKGLISDSVDKVNSGSELVNKAGETMKEVVESVRKVTEIMAEIANASIEQASGIEQVNNAITQMDEVTQQNAALVEQAAAAAESLQDQADGLSRTVAMFHLGEEEVGAVAAAPRQRAVTPTKVSRLPLRGTARSTPVTKVKRAIGGLDDEWDEF</sequence>
<keyword evidence="2" id="KW-0488">Methylation</keyword>
<feature type="domain" description="PAS" evidence="8">
    <location>
        <begin position="114"/>
        <end position="144"/>
    </location>
</feature>
<proteinExistence type="inferred from homology"/>
<dbReference type="PANTHER" id="PTHR43531">
    <property type="entry name" value="PROTEIN ICFG"/>
    <property type="match status" value="1"/>
</dbReference>
<gene>
    <name evidence="11" type="ORF">G3580_11895</name>
</gene>
<dbReference type="EMBL" id="CP048836">
    <property type="protein sequence ID" value="QID19826.1"/>
    <property type="molecule type" value="Genomic_DNA"/>
</dbReference>
<dbReference type="FunFam" id="1.10.287.950:FF:000001">
    <property type="entry name" value="Methyl-accepting chemotaxis sensory transducer"/>
    <property type="match status" value="1"/>
</dbReference>
<dbReference type="PROSITE" id="PS50112">
    <property type="entry name" value="PAS"/>
    <property type="match status" value="2"/>
</dbReference>
<dbReference type="PANTHER" id="PTHR43531:SF14">
    <property type="entry name" value="METHYL-ACCEPTING CHEMOTAXIS PROTEIN I-RELATED"/>
    <property type="match status" value="1"/>
</dbReference>
<dbReference type="InterPro" id="IPR035965">
    <property type="entry name" value="PAS-like_dom_sf"/>
</dbReference>
<dbReference type="PRINTS" id="PR00260">
    <property type="entry name" value="CHEMTRNSDUCR"/>
</dbReference>
<feature type="domain" description="PAS" evidence="8">
    <location>
        <begin position="242"/>
        <end position="267"/>
    </location>
</feature>
<dbReference type="AlphaFoldDB" id="A0A6C1B7T2"/>
<protein>
    <submittedName>
        <fullName evidence="11">PAS domain S-box protein</fullName>
    </submittedName>
</protein>
<evidence type="ECO:0000313" key="11">
    <source>
        <dbReference type="EMBL" id="QID19826.1"/>
    </source>
</evidence>
<dbReference type="CDD" id="cd11386">
    <property type="entry name" value="MCP_signal"/>
    <property type="match status" value="1"/>
</dbReference>
<name>A0A6C1B7T2_9RHOO</name>
<dbReference type="InterPro" id="IPR003660">
    <property type="entry name" value="HAMP_dom"/>
</dbReference>
<evidence type="ECO:0000256" key="4">
    <source>
        <dbReference type="PROSITE-ProRule" id="PRU00284"/>
    </source>
</evidence>
<dbReference type="Pfam" id="PF08448">
    <property type="entry name" value="PAS_4"/>
    <property type="match status" value="1"/>
</dbReference>
<evidence type="ECO:0000256" key="5">
    <source>
        <dbReference type="SAM" id="Coils"/>
    </source>
</evidence>
<dbReference type="Gene3D" id="1.10.287.950">
    <property type="entry name" value="Methyl-accepting chemotaxis protein"/>
    <property type="match status" value="1"/>
</dbReference>
<dbReference type="InterPro" id="IPR001610">
    <property type="entry name" value="PAC"/>
</dbReference>
<dbReference type="Pfam" id="PF00015">
    <property type="entry name" value="MCPsignal"/>
    <property type="match status" value="1"/>
</dbReference>
<comment type="similarity">
    <text evidence="3">Belongs to the methyl-accepting chemotaxis (MCP) protein family.</text>
</comment>
<dbReference type="InterPro" id="IPR013655">
    <property type="entry name" value="PAS_fold_3"/>
</dbReference>